<dbReference type="HOGENOM" id="CLU_089458_1_0_1"/>
<dbReference type="AlphaFoldDB" id="A0A072TUY1"/>
<dbReference type="InterPro" id="IPR038941">
    <property type="entry name" value="At4g14100-like"/>
</dbReference>
<organism evidence="2 4">
    <name type="scientific">Medicago truncatula</name>
    <name type="common">Barrel medic</name>
    <name type="synonym">Medicago tribuloides</name>
    <dbReference type="NCBI Taxonomy" id="3880"/>
    <lineage>
        <taxon>Eukaryota</taxon>
        <taxon>Viridiplantae</taxon>
        <taxon>Streptophyta</taxon>
        <taxon>Embryophyta</taxon>
        <taxon>Tracheophyta</taxon>
        <taxon>Spermatophyta</taxon>
        <taxon>Magnoliopsida</taxon>
        <taxon>eudicotyledons</taxon>
        <taxon>Gunneridae</taxon>
        <taxon>Pentapetalae</taxon>
        <taxon>rosids</taxon>
        <taxon>fabids</taxon>
        <taxon>Fabales</taxon>
        <taxon>Fabaceae</taxon>
        <taxon>Papilionoideae</taxon>
        <taxon>50 kb inversion clade</taxon>
        <taxon>NPAAA clade</taxon>
        <taxon>Hologalegina</taxon>
        <taxon>IRL clade</taxon>
        <taxon>Trifolieae</taxon>
        <taxon>Medicago</taxon>
    </lineage>
</organism>
<proteinExistence type="predicted"/>
<evidence type="ECO:0000256" key="1">
    <source>
        <dbReference type="SAM" id="SignalP"/>
    </source>
</evidence>
<evidence type="ECO:0000313" key="3">
    <source>
        <dbReference type="EnsemblPlants" id="KEH20961"/>
    </source>
</evidence>
<dbReference type="STRING" id="3880.A0A072TUY1"/>
<evidence type="ECO:0000313" key="4">
    <source>
        <dbReference type="Proteomes" id="UP000002051"/>
    </source>
</evidence>
<dbReference type="PANTHER" id="PTHR33880">
    <property type="entry name" value="EXPRESSED PROTEIN"/>
    <property type="match status" value="1"/>
</dbReference>
<dbReference type="EMBL" id="CM001224">
    <property type="protein sequence ID" value="KEH20961.1"/>
    <property type="molecule type" value="Genomic_DNA"/>
</dbReference>
<accession>A0A072TUY1</accession>
<name>A0A072TUY1_MEDTR</name>
<keyword evidence="1" id="KW-0732">Signal</keyword>
<dbReference type="EnsemblPlants" id="KEH20961">
    <property type="protein sequence ID" value="KEH20961"/>
    <property type="gene ID" value="MTR_8g096100"/>
</dbReference>
<dbReference type="OrthoDB" id="406551at2759"/>
<keyword evidence="4" id="KW-1185">Reference proteome</keyword>
<reference evidence="2 4" key="2">
    <citation type="journal article" date="2014" name="BMC Genomics">
        <title>An improved genome release (version Mt4.0) for the model legume Medicago truncatula.</title>
        <authorList>
            <person name="Tang H."/>
            <person name="Krishnakumar V."/>
            <person name="Bidwell S."/>
            <person name="Rosen B."/>
            <person name="Chan A."/>
            <person name="Zhou S."/>
            <person name="Gentzbittel L."/>
            <person name="Childs K.L."/>
            <person name="Yandell M."/>
            <person name="Gundlach H."/>
            <person name="Mayer K.F."/>
            <person name="Schwartz D.C."/>
            <person name="Town C.D."/>
        </authorList>
    </citation>
    <scope>GENOME REANNOTATION</scope>
    <source>
        <strain evidence="2">A17</strain>
        <strain evidence="3 4">cv. Jemalong A17</strain>
    </source>
</reference>
<evidence type="ECO:0000313" key="2">
    <source>
        <dbReference type="EMBL" id="KEH20961.1"/>
    </source>
</evidence>
<feature type="signal peptide" evidence="1">
    <location>
        <begin position="1"/>
        <end position="26"/>
    </location>
</feature>
<dbReference type="GO" id="GO:0016740">
    <property type="term" value="F:transferase activity"/>
    <property type="evidence" value="ECO:0007669"/>
    <property type="project" value="UniProtKB-KW"/>
</dbReference>
<dbReference type="KEGG" id="mtr:25501972"/>
<feature type="chain" id="PRO_5014499010" evidence="1">
    <location>
        <begin position="27"/>
        <end position="215"/>
    </location>
</feature>
<sequence>MASATEERICFCLCLFLFLNLSTSTADYTVPAPWPKQFHSVLFLNRSGNLRKTDFWYDWPNGRIFNIFQNQLGILKYDLAWNNRTSFFYTVDPFNSTCEVLHFDVGVLPPNWLHGANYLGQQHSENFLCNVWEKDDFIWYYEDVVTRKPVKWIFHDGMITHVMTFEVGAVLDDAHWQAPVYCFSKAEAEPQQKYMRRTSYLLDFEDAVEGGFSSL</sequence>
<protein>
    <submittedName>
        <fullName evidence="2">Transferring glycosyl group transferase</fullName>
    </submittedName>
</protein>
<keyword evidence="2" id="KW-0808">Transferase</keyword>
<dbReference type="Proteomes" id="UP000002051">
    <property type="component" value="Chromosome 8"/>
</dbReference>
<reference evidence="3" key="3">
    <citation type="submission" date="2015-04" db="UniProtKB">
        <authorList>
            <consortium name="EnsemblPlants"/>
        </authorList>
    </citation>
    <scope>IDENTIFICATION</scope>
    <source>
        <strain evidence="3">cv. Jemalong A17</strain>
    </source>
</reference>
<dbReference type="PANTHER" id="PTHR33880:SF19">
    <property type="entry name" value="EXPRESSED PROTEIN"/>
    <property type="match status" value="1"/>
</dbReference>
<gene>
    <name evidence="3" type="primary">25501972</name>
    <name evidence="2" type="ordered locus">MTR_8g096100</name>
</gene>
<reference evidence="2 4" key="1">
    <citation type="journal article" date="2011" name="Nature">
        <title>The Medicago genome provides insight into the evolution of rhizobial symbioses.</title>
        <authorList>
            <person name="Young N.D."/>
            <person name="Debelle F."/>
            <person name="Oldroyd G.E."/>
            <person name="Geurts R."/>
            <person name="Cannon S.B."/>
            <person name="Udvardi M.K."/>
            <person name="Benedito V.A."/>
            <person name="Mayer K.F."/>
            <person name="Gouzy J."/>
            <person name="Schoof H."/>
            <person name="Van de Peer Y."/>
            <person name="Proost S."/>
            <person name="Cook D.R."/>
            <person name="Meyers B.C."/>
            <person name="Spannagl M."/>
            <person name="Cheung F."/>
            <person name="De Mita S."/>
            <person name="Krishnakumar V."/>
            <person name="Gundlach H."/>
            <person name="Zhou S."/>
            <person name="Mudge J."/>
            <person name="Bharti A.K."/>
            <person name="Murray J.D."/>
            <person name="Naoumkina M.A."/>
            <person name="Rosen B."/>
            <person name="Silverstein K.A."/>
            <person name="Tang H."/>
            <person name="Rombauts S."/>
            <person name="Zhao P.X."/>
            <person name="Zhou P."/>
            <person name="Barbe V."/>
            <person name="Bardou P."/>
            <person name="Bechner M."/>
            <person name="Bellec A."/>
            <person name="Berger A."/>
            <person name="Berges H."/>
            <person name="Bidwell S."/>
            <person name="Bisseling T."/>
            <person name="Choisne N."/>
            <person name="Couloux A."/>
            <person name="Denny R."/>
            <person name="Deshpande S."/>
            <person name="Dai X."/>
            <person name="Doyle J.J."/>
            <person name="Dudez A.M."/>
            <person name="Farmer A.D."/>
            <person name="Fouteau S."/>
            <person name="Franken C."/>
            <person name="Gibelin C."/>
            <person name="Gish J."/>
            <person name="Goldstein S."/>
            <person name="Gonzalez A.J."/>
            <person name="Green P.J."/>
            <person name="Hallab A."/>
            <person name="Hartog M."/>
            <person name="Hua A."/>
            <person name="Humphray S.J."/>
            <person name="Jeong D.H."/>
            <person name="Jing Y."/>
            <person name="Jocker A."/>
            <person name="Kenton S.M."/>
            <person name="Kim D.J."/>
            <person name="Klee K."/>
            <person name="Lai H."/>
            <person name="Lang C."/>
            <person name="Lin S."/>
            <person name="Macmil S.L."/>
            <person name="Magdelenat G."/>
            <person name="Matthews L."/>
            <person name="McCorrison J."/>
            <person name="Monaghan E.L."/>
            <person name="Mun J.H."/>
            <person name="Najar F.Z."/>
            <person name="Nicholson C."/>
            <person name="Noirot C."/>
            <person name="O'Bleness M."/>
            <person name="Paule C.R."/>
            <person name="Poulain J."/>
            <person name="Prion F."/>
            <person name="Qin B."/>
            <person name="Qu C."/>
            <person name="Retzel E.F."/>
            <person name="Riddle C."/>
            <person name="Sallet E."/>
            <person name="Samain S."/>
            <person name="Samson N."/>
            <person name="Sanders I."/>
            <person name="Saurat O."/>
            <person name="Scarpelli C."/>
            <person name="Schiex T."/>
            <person name="Segurens B."/>
            <person name="Severin A.J."/>
            <person name="Sherrier D.J."/>
            <person name="Shi R."/>
            <person name="Sims S."/>
            <person name="Singer S.R."/>
            <person name="Sinharoy S."/>
            <person name="Sterck L."/>
            <person name="Viollet A."/>
            <person name="Wang B.B."/>
            <person name="Wang K."/>
            <person name="Wang M."/>
            <person name="Wang X."/>
            <person name="Warfsmann J."/>
            <person name="Weissenbach J."/>
            <person name="White D.D."/>
            <person name="White J.D."/>
            <person name="Wiley G.B."/>
            <person name="Wincker P."/>
            <person name="Xing Y."/>
            <person name="Yang L."/>
            <person name="Yao Z."/>
            <person name="Ying F."/>
            <person name="Zhai J."/>
            <person name="Zhou L."/>
            <person name="Zuber A."/>
            <person name="Denarie J."/>
            <person name="Dixon R.A."/>
            <person name="May G.D."/>
            <person name="Schwartz D.C."/>
            <person name="Rogers J."/>
            <person name="Quetier F."/>
            <person name="Town C.D."/>
            <person name="Roe B.A."/>
        </authorList>
    </citation>
    <scope>NUCLEOTIDE SEQUENCE [LARGE SCALE GENOMIC DNA]</scope>
    <source>
        <strain evidence="2">A17</strain>
        <strain evidence="3 4">cv. Jemalong A17</strain>
    </source>
</reference>